<evidence type="ECO:0000313" key="3">
    <source>
        <dbReference type="EMBL" id="MBR0665774.1"/>
    </source>
</evidence>
<gene>
    <name evidence="3" type="ORF">GXW71_15555</name>
</gene>
<dbReference type="PRINTS" id="PR00081">
    <property type="entry name" value="GDHRDH"/>
</dbReference>
<name>A0ABS5EZQ3_9PROT</name>
<evidence type="ECO:0000256" key="1">
    <source>
        <dbReference type="ARBA" id="ARBA00006484"/>
    </source>
</evidence>
<accession>A0ABS5EZQ3</accession>
<comment type="similarity">
    <text evidence="1">Belongs to the short-chain dehydrogenases/reductases (SDR) family.</text>
</comment>
<dbReference type="EMBL" id="JAAGBB010000017">
    <property type="protein sequence ID" value="MBR0665774.1"/>
    <property type="molecule type" value="Genomic_DNA"/>
</dbReference>
<dbReference type="Pfam" id="PF13561">
    <property type="entry name" value="adh_short_C2"/>
    <property type="match status" value="1"/>
</dbReference>
<reference evidence="4" key="1">
    <citation type="journal article" date="2021" name="Syst. Appl. Microbiol.">
        <title>Roseomonas hellenica sp. nov., isolated from roots of wild-growing Alkanna tinctoria.</title>
        <authorList>
            <person name="Rat A."/>
            <person name="Naranjo H.D."/>
            <person name="Lebbe L."/>
            <person name="Cnockaert M."/>
            <person name="Krigas N."/>
            <person name="Grigoriadou K."/>
            <person name="Maloupa E."/>
            <person name="Willems A."/>
        </authorList>
    </citation>
    <scope>NUCLEOTIDE SEQUENCE [LARGE SCALE GENOMIC DNA]</scope>
    <source>
        <strain evidence="4">LMG 31523</strain>
    </source>
</reference>
<dbReference type="PANTHER" id="PTHR43669:SF14">
    <property type="entry name" value="OXIDOREDUCTASE"/>
    <property type="match status" value="1"/>
</dbReference>
<evidence type="ECO:0000313" key="4">
    <source>
        <dbReference type="Proteomes" id="UP001196870"/>
    </source>
</evidence>
<evidence type="ECO:0000256" key="2">
    <source>
        <dbReference type="ARBA" id="ARBA00023002"/>
    </source>
</evidence>
<dbReference type="Gene3D" id="3.40.50.720">
    <property type="entry name" value="NAD(P)-binding Rossmann-like Domain"/>
    <property type="match status" value="1"/>
</dbReference>
<dbReference type="InterPro" id="IPR002347">
    <property type="entry name" value="SDR_fam"/>
</dbReference>
<dbReference type="Proteomes" id="UP001196870">
    <property type="component" value="Unassembled WGS sequence"/>
</dbReference>
<dbReference type="PROSITE" id="PS00061">
    <property type="entry name" value="ADH_SHORT"/>
    <property type="match status" value="1"/>
</dbReference>
<dbReference type="SUPFAM" id="SSF51735">
    <property type="entry name" value="NAD(P)-binding Rossmann-fold domains"/>
    <property type="match status" value="1"/>
</dbReference>
<protein>
    <submittedName>
        <fullName evidence="3">3-ketoacyl-ACP reductase</fullName>
    </submittedName>
</protein>
<keyword evidence="2" id="KW-0560">Oxidoreductase</keyword>
<dbReference type="InterPro" id="IPR036291">
    <property type="entry name" value="NAD(P)-bd_dom_sf"/>
</dbReference>
<dbReference type="RefSeq" id="WP_211853442.1">
    <property type="nucleotide sequence ID" value="NZ_JAAGBB010000017.1"/>
</dbReference>
<dbReference type="NCBIfam" id="NF009386">
    <property type="entry name" value="PRK12745.1"/>
    <property type="match status" value="1"/>
</dbReference>
<comment type="caution">
    <text evidence="3">The sequence shown here is derived from an EMBL/GenBank/DDBJ whole genome shotgun (WGS) entry which is preliminary data.</text>
</comment>
<keyword evidence="4" id="KW-1185">Reference proteome</keyword>
<sequence length="257" mass="27599">MSTRPVALVTGARRGMGRAISIHLARRGYDILCADHSAEGAEETARLVEEAGGRFALRECDLSELEQIAPMVDWAWKEGGGIEVLVNNAGIMAFVRGDPLDVTPESWNKVLAVNSRAPFFVSQAVLRRMLAEGAPGRGNRALVFISSVNAEMASASRIEYCASKAATAMLAKVWALRLAEAGIPVYDIRPGVIRTDINVSVRDAYTRQIEAGAISPIRRWGETEDVGKAVAGLVSGDIPFSTGAAFYVDGGLHIPRF</sequence>
<proteinExistence type="inferred from homology"/>
<organism evidence="3 4">
    <name type="scientific">Plastoroseomonas hellenica</name>
    <dbReference type="NCBI Taxonomy" id="2687306"/>
    <lineage>
        <taxon>Bacteria</taxon>
        <taxon>Pseudomonadati</taxon>
        <taxon>Pseudomonadota</taxon>
        <taxon>Alphaproteobacteria</taxon>
        <taxon>Acetobacterales</taxon>
        <taxon>Acetobacteraceae</taxon>
        <taxon>Plastoroseomonas</taxon>
    </lineage>
</organism>
<dbReference type="PRINTS" id="PR00080">
    <property type="entry name" value="SDRFAMILY"/>
</dbReference>
<dbReference type="PANTHER" id="PTHR43669">
    <property type="entry name" value="5-KETO-D-GLUCONATE 5-REDUCTASE"/>
    <property type="match status" value="1"/>
</dbReference>
<dbReference type="InterPro" id="IPR020904">
    <property type="entry name" value="Sc_DH/Rdtase_CS"/>
</dbReference>